<reference evidence="1 2" key="1">
    <citation type="journal article" date="2014" name="Genome Biol. Evol.">
        <title>The genome of the myxosporean Thelohanellus kitauei shows adaptations to nutrient acquisition within its fish host.</title>
        <authorList>
            <person name="Yang Y."/>
            <person name="Xiong J."/>
            <person name="Zhou Z."/>
            <person name="Huo F."/>
            <person name="Miao W."/>
            <person name="Ran C."/>
            <person name="Liu Y."/>
            <person name="Zhang J."/>
            <person name="Feng J."/>
            <person name="Wang M."/>
            <person name="Wang M."/>
            <person name="Wang L."/>
            <person name="Yao B."/>
        </authorList>
    </citation>
    <scope>NUCLEOTIDE SEQUENCE [LARGE SCALE GENOMIC DNA]</scope>
    <source>
        <strain evidence="1">Wuqing</strain>
    </source>
</reference>
<evidence type="ECO:0000313" key="1">
    <source>
        <dbReference type="EMBL" id="KII73182.1"/>
    </source>
</evidence>
<dbReference type="GO" id="GO:0003735">
    <property type="term" value="F:structural constituent of ribosome"/>
    <property type="evidence" value="ECO:0007669"/>
    <property type="project" value="InterPro"/>
</dbReference>
<dbReference type="GO" id="GO:0006412">
    <property type="term" value="P:translation"/>
    <property type="evidence" value="ECO:0007669"/>
    <property type="project" value="InterPro"/>
</dbReference>
<evidence type="ECO:0000313" key="2">
    <source>
        <dbReference type="Proteomes" id="UP000031668"/>
    </source>
</evidence>
<proteinExistence type="predicted"/>
<protein>
    <recommendedName>
        <fullName evidence="3">39S ribosomal protein L22, mitochondrial</fullName>
    </recommendedName>
</protein>
<sequence length="156" mass="18004">MNQMVLNPCDFDDFYVSRSAFGPSKIELEARYFPTEYEPTVRKLGLKEAHQRMMFGPKKGNFLIKQALEECQNIARRRGFDESHPFHVHVAHASNRSKKIQTFRSRGRMVKTNVGFCNLVVAIKEGHPLPANVRHSKKYRAVKHIQISDPKIIHSS</sequence>
<gene>
    <name evidence="1" type="ORF">RF11_12514</name>
</gene>
<dbReference type="EMBL" id="JWZT01000939">
    <property type="protein sequence ID" value="KII73182.1"/>
    <property type="molecule type" value="Genomic_DNA"/>
</dbReference>
<dbReference type="SUPFAM" id="SSF54843">
    <property type="entry name" value="Ribosomal protein L22"/>
    <property type="match status" value="1"/>
</dbReference>
<evidence type="ECO:0008006" key="3">
    <source>
        <dbReference type="Google" id="ProtNLM"/>
    </source>
</evidence>
<keyword evidence="2" id="KW-1185">Reference proteome</keyword>
<dbReference type="GO" id="GO:0005840">
    <property type="term" value="C:ribosome"/>
    <property type="evidence" value="ECO:0007669"/>
    <property type="project" value="InterPro"/>
</dbReference>
<dbReference type="InterPro" id="IPR036394">
    <property type="entry name" value="Ribosomal_uL22_sf"/>
</dbReference>
<dbReference type="Proteomes" id="UP000031668">
    <property type="component" value="Unassembled WGS sequence"/>
</dbReference>
<dbReference type="AlphaFoldDB" id="A0A0C2NGS4"/>
<comment type="caution">
    <text evidence="1">The sequence shown here is derived from an EMBL/GenBank/DDBJ whole genome shotgun (WGS) entry which is preliminary data.</text>
</comment>
<dbReference type="Gene3D" id="3.90.470.10">
    <property type="entry name" value="Ribosomal protein L22/L17"/>
    <property type="match status" value="1"/>
</dbReference>
<accession>A0A0C2NGS4</accession>
<name>A0A0C2NGS4_THEKT</name>
<organism evidence="1 2">
    <name type="scientific">Thelohanellus kitauei</name>
    <name type="common">Myxosporean</name>
    <dbReference type="NCBI Taxonomy" id="669202"/>
    <lineage>
        <taxon>Eukaryota</taxon>
        <taxon>Metazoa</taxon>
        <taxon>Cnidaria</taxon>
        <taxon>Myxozoa</taxon>
        <taxon>Myxosporea</taxon>
        <taxon>Bivalvulida</taxon>
        <taxon>Platysporina</taxon>
        <taxon>Myxobolidae</taxon>
        <taxon>Thelohanellus</taxon>
    </lineage>
</organism>